<keyword evidence="2" id="KW-1185">Reference proteome</keyword>
<dbReference type="AlphaFoldDB" id="A0AAN9EYB9"/>
<comment type="caution">
    <text evidence="1">The sequence shown here is derived from an EMBL/GenBank/DDBJ whole genome shotgun (WGS) entry which is preliminary data.</text>
</comment>
<proteinExistence type="predicted"/>
<reference evidence="1 2" key="1">
    <citation type="submission" date="2024-01" db="EMBL/GenBank/DDBJ databases">
        <title>The genomes of 5 underutilized Papilionoideae crops provide insights into root nodulation and disease resistanc.</title>
        <authorList>
            <person name="Yuan L."/>
        </authorList>
    </citation>
    <scope>NUCLEOTIDE SEQUENCE [LARGE SCALE GENOMIC DNA]</scope>
    <source>
        <strain evidence="1">ZHUSHIDOU_FW_LH</strain>
        <tissue evidence="1">Leaf</tissue>
    </source>
</reference>
<gene>
    <name evidence="1" type="ORF">RIF29_18769</name>
</gene>
<sequence>MVAMQPIVKPIKPCHLRHPPFFDRTTLAAHTTNRPQHKVRLSFLTVRRNLVSISETDGDKTAPELGGTGRRCCMMGFCICPLETPARLLWTTSFFRHKLMIF</sequence>
<evidence type="ECO:0000313" key="1">
    <source>
        <dbReference type="EMBL" id="KAK7266129.1"/>
    </source>
</evidence>
<name>A0AAN9EYB9_CROPI</name>
<protein>
    <submittedName>
        <fullName evidence="1">Uncharacterized protein</fullName>
    </submittedName>
</protein>
<evidence type="ECO:0000313" key="2">
    <source>
        <dbReference type="Proteomes" id="UP001372338"/>
    </source>
</evidence>
<accession>A0AAN9EYB9</accession>
<dbReference type="Proteomes" id="UP001372338">
    <property type="component" value="Unassembled WGS sequence"/>
</dbReference>
<organism evidence="1 2">
    <name type="scientific">Crotalaria pallida</name>
    <name type="common">Smooth rattlebox</name>
    <name type="synonym">Crotalaria striata</name>
    <dbReference type="NCBI Taxonomy" id="3830"/>
    <lineage>
        <taxon>Eukaryota</taxon>
        <taxon>Viridiplantae</taxon>
        <taxon>Streptophyta</taxon>
        <taxon>Embryophyta</taxon>
        <taxon>Tracheophyta</taxon>
        <taxon>Spermatophyta</taxon>
        <taxon>Magnoliopsida</taxon>
        <taxon>eudicotyledons</taxon>
        <taxon>Gunneridae</taxon>
        <taxon>Pentapetalae</taxon>
        <taxon>rosids</taxon>
        <taxon>fabids</taxon>
        <taxon>Fabales</taxon>
        <taxon>Fabaceae</taxon>
        <taxon>Papilionoideae</taxon>
        <taxon>50 kb inversion clade</taxon>
        <taxon>genistoids sensu lato</taxon>
        <taxon>core genistoids</taxon>
        <taxon>Crotalarieae</taxon>
        <taxon>Crotalaria</taxon>
    </lineage>
</organism>
<dbReference type="EMBL" id="JAYWIO010000004">
    <property type="protein sequence ID" value="KAK7266129.1"/>
    <property type="molecule type" value="Genomic_DNA"/>
</dbReference>